<dbReference type="OrthoDB" id="2014935at2"/>
<evidence type="ECO:0000313" key="3">
    <source>
        <dbReference type="Proteomes" id="UP000248214"/>
    </source>
</evidence>
<feature type="transmembrane region" description="Helical" evidence="1">
    <location>
        <begin position="240"/>
        <end position="261"/>
    </location>
</feature>
<feature type="transmembrane region" description="Helical" evidence="1">
    <location>
        <begin position="504"/>
        <end position="527"/>
    </location>
</feature>
<name>A0A323TRJ0_9BACI</name>
<proteinExistence type="predicted"/>
<dbReference type="AlphaFoldDB" id="A0A323TRJ0"/>
<feature type="transmembrane region" description="Helical" evidence="1">
    <location>
        <begin position="300"/>
        <end position="317"/>
    </location>
</feature>
<comment type="caution">
    <text evidence="2">The sequence shown here is derived from an EMBL/GenBank/DDBJ whole genome shotgun (WGS) entry which is preliminary data.</text>
</comment>
<feature type="transmembrane region" description="Helical" evidence="1">
    <location>
        <begin position="393"/>
        <end position="418"/>
    </location>
</feature>
<evidence type="ECO:0000256" key="1">
    <source>
        <dbReference type="SAM" id="Phobius"/>
    </source>
</evidence>
<evidence type="ECO:0000313" key="2">
    <source>
        <dbReference type="EMBL" id="PYZ91975.1"/>
    </source>
</evidence>
<keyword evidence="1" id="KW-0812">Transmembrane</keyword>
<sequence length="534" mass="58070">MNERLFKNTSVLSKLILRRDRLRFILWILGISVLTIATAVAFPDLYRTATERQQLAETMVNPAMTAMVGQGYGLDNYTYGAMMAHQMLGMTALLVGLMNVLLVTRHTRLDEEDGRTEMIGALPVGRLSPLASSLTVMLGVNFSLALMIGWGLYATGIESLDLNGSLLYGSAIGSIGLFFAGTTALFAQLSDNSRGTVGFSIALLGIAYLIRAIGDVSNETLSWLSPFGWILGSEAYVNNYWWPIILTLGVAIALVGIALYLNVIRDLGGGFLPSKPGRSNASPFLQSPLGLAFRLQRTGFIAWVAGVFVMAASYGSVLGDTDTLIADVEMMMEFMEPVEGAALTDQFITMLMVVMAILASIPTLMMILKLKGEEKNHRTEHVYSLAVSRQKLLASYLSVSIFTSIVMLVASAIGMGSIGVVVIESDITLGTFFSSSLVYLPALWMMTSFAVLLIGWAPKYTGLTWLYLGFSFVVVYLGGLFQFPDWISSLTPFSHVPDLPVEEVNLFTLIIMTVIAIFITALGFVGYGRRDIQG</sequence>
<organism evidence="2 3">
    <name type="scientific">Salipaludibacillus keqinensis</name>
    <dbReference type="NCBI Taxonomy" id="2045207"/>
    <lineage>
        <taxon>Bacteria</taxon>
        <taxon>Bacillati</taxon>
        <taxon>Bacillota</taxon>
        <taxon>Bacilli</taxon>
        <taxon>Bacillales</taxon>
        <taxon>Bacillaceae</taxon>
    </lineage>
</organism>
<dbReference type="EMBL" id="PDOD01000005">
    <property type="protein sequence ID" value="PYZ91975.1"/>
    <property type="molecule type" value="Genomic_DNA"/>
</dbReference>
<feature type="transmembrane region" description="Helical" evidence="1">
    <location>
        <begin position="196"/>
        <end position="214"/>
    </location>
</feature>
<feature type="transmembrane region" description="Helical" evidence="1">
    <location>
        <begin position="438"/>
        <end position="457"/>
    </location>
</feature>
<accession>A0A323TRJ0</accession>
<gene>
    <name evidence="2" type="ORF">CR194_17405</name>
</gene>
<feature type="transmembrane region" description="Helical" evidence="1">
    <location>
        <begin position="24"/>
        <end position="42"/>
    </location>
</feature>
<protein>
    <submittedName>
        <fullName evidence="2">ABC transporter permease</fullName>
    </submittedName>
</protein>
<keyword evidence="3" id="KW-1185">Reference proteome</keyword>
<dbReference type="RefSeq" id="WP_110611426.1">
    <property type="nucleotide sequence ID" value="NZ_PDOD01000005.1"/>
</dbReference>
<keyword evidence="1" id="KW-0472">Membrane</keyword>
<feature type="transmembrane region" description="Helical" evidence="1">
    <location>
        <begin position="124"/>
        <end position="153"/>
    </location>
</feature>
<feature type="transmembrane region" description="Helical" evidence="1">
    <location>
        <begin position="464"/>
        <end position="484"/>
    </location>
</feature>
<feature type="transmembrane region" description="Helical" evidence="1">
    <location>
        <begin position="347"/>
        <end position="368"/>
    </location>
</feature>
<feature type="transmembrane region" description="Helical" evidence="1">
    <location>
        <begin position="165"/>
        <end position="189"/>
    </location>
</feature>
<dbReference type="Proteomes" id="UP000248214">
    <property type="component" value="Unassembled WGS sequence"/>
</dbReference>
<keyword evidence="1" id="KW-1133">Transmembrane helix</keyword>
<feature type="transmembrane region" description="Helical" evidence="1">
    <location>
        <begin position="83"/>
        <end position="103"/>
    </location>
</feature>
<reference evidence="2 3" key="1">
    <citation type="submission" date="2017-10" db="EMBL/GenBank/DDBJ databases">
        <title>Bacillus sp. nov., a halophilic bacterium isolated from a Keqin Lake.</title>
        <authorList>
            <person name="Wang H."/>
        </authorList>
    </citation>
    <scope>NUCLEOTIDE SEQUENCE [LARGE SCALE GENOMIC DNA]</scope>
    <source>
        <strain evidence="2 3">KQ-12</strain>
    </source>
</reference>